<gene>
    <name evidence="1" type="ORF">LHLDPJGA_00015</name>
</gene>
<keyword evidence="1" id="KW-0614">Plasmid</keyword>
<evidence type="ECO:0000313" key="1">
    <source>
        <dbReference type="EMBL" id="AWF74917.1"/>
    </source>
</evidence>
<organism evidence="1">
    <name type="scientific">Escherichia coli</name>
    <dbReference type="NCBI Taxonomy" id="562"/>
    <lineage>
        <taxon>Bacteria</taxon>
        <taxon>Pseudomonadati</taxon>
        <taxon>Pseudomonadota</taxon>
        <taxon>Gammaproteobacteria</taxon>
        <taxon>Enterobacterales</taxon>
        <taxon>Enterobacteriaceae</taxon>
        <taxon>Escherichia</taxon>
    </lineage>
</organism>
<sequence length="115" mass="13114">MFSCFCQQDSQINVDRGWLEDTCKNVIALPFSKLQFALSWITPRNDVVVHNNGDFYSAENLALSRGSRSFQKVVDQSSPRCFIKPYGHRNQQINIAVWLQAAIHCGAVQMHGQQR</sequence>
<dbReference type="EMBL" id="MG825377">
    <property type="protein sequence ID" value="AWF74917.1"/>
    <property type="molecule type" value="Genomic_DNA"/>
</dbReference>
<accession>A0A2S1J949</accession>
<name>A0A2S1J949_ECOLX</name>
<dbReference type="AlphaFoldDB" id="A0A2S1J949"/>
<reference evidence="1" key="1">
    <citation type="submission" date="2018-01" db="EMBL/GenBank/DDBJ databases">
        <title>Prevalence of blaNDM and mcr-1 in Escherichia coli from food in China.</title>
        <authorList>
            <person name="Liu X."/>
            <person name="Li R."/>
            <person name="Chen S."/>
        </authorList>
    </citation>
    <scope>NUCLEOTIDE SEQUENCE</scope>
    <source>
        <strain evidence="1">1108</strain>
        <plasmid evidence="1">p1108-emrB</plasmid>
    </source>
</reference>
<protein>
    <submittedName>
        <fullName evidence="1">Uncharacterized protein</fullName>
    </submittedName>
</protein>
<proteinExistence type="predicted"/>
<geneLocation type="plasmid" evidence="1">
    <name>p1108-emrB</name>
</geneLocation>